<evidence type="ECO:0000256" key="6">
    <source>
        <dbReference type="ARBA" id="ARBA00022777"/>
    </source>
</evidence>
<dbReference type="PROSITE" id="PS50109">
    <property type="entry name" value="HIS_KIN"/>
    <property type="match status" value="1"/>
</dbReference>
<dbReference type="AlphaFoldDB" id="A0A1W6SNU4"/>
<feature type="domain" description="CheW-like" evidence="14">
    <location>
        <begin position="494"/>
        <end position="631"/>
    </location>
</feature>
<feature type="modified residue" description="Phosphohistidine" evidence="9">
    <location>
        <position position="55"/>
    </location>
</feature>
<dbReference type="InterPro" id="IPR001789">
    <property type="entry name" value="Sig_transdc_resp-reg_receiver"/>
</dbReference>
<organism evidence="16 17">
    <name type="scientific">Nitrosospira lacus</name>
    <dbReference type="NCBI Taxonomy" id="1288494"/>
    <lineage>
        <taxon>Bacteria</taxon>
        <taxon>Pseudomonadati</taxon>
        <taxon>Pseudomonadota</taxon>
        <taxon>Betaproteobacteria</taxon>
        <taxon>Nitrosomonadales</taxon>
        <taxon>Nitrosomonadaceae</taxon>
        <taxon>Nitrosospira</taxon>
    </lineage>
</organism>
<dbReference type="PRINTS" id="PR00344">
    <property type="entry name" value="BCTRLSENSOR"/>
</dbReference>
<dbReference type="PROSITE" id="PS50894">
    <property type="entry name" value="HPT"/>
    <property type="match status" value="1"/>
</dbReference>
<dbReference type="InterPro" id="IPR036641">
    <property type="entry name" value="HPT_dom_sf"/>
</dbReference>
<dbReference type="RefSeq" id="WP_004178934.1">
    <property type="nucleotide sequence ID" value="NZ_CP021106.3"/>
</dbReference>
<comment type="function">
    <text evidence="8">Involved in the transmission of sensory signals from the chemoreceptors to the flagellar motors. CheA is autophosphorylated; it can transfer its phosphate group to either CheB or CheY.</text>
</comment>
<dbReference type="SMART" id="SM00387">
    <property type="entry name" value="HATPase_c"/>
    <property type="match status" value="1"/>
</dbReference>
<dbReference type="SMART" id="SM00260">
    <property type="entry name" value="CheW"/>
    <property type="match status" value="1"/>
</dbReference>
<evidence type="ECO:0000256" key="8">
    <source>
        <dbReference type="ARBA" id="ARBA00035100"/>
    </source>
</evidence>
<dbReference type="SMART" id="SM00073">
    <property type="entry name" value="HPT"/>
    <property type="match status" value="1"/>
</dbReference>
<dbReference type="InterPro" id="IPR005467">
    <property type="entry name" value="His_kinase_dom"/>
</dbReference>
<dbReference type="SUPFAM" id="SSF55874">
    <property type="entry name" value="ATPase domain of HSP90 chaperone/DNA topoisomerase II/histidine kinase"/>
    <property type="match status" value="1"/>
</dbReference>
<dbReference type="PANTHER" id="PTHR43395:SF1">
    <property type="entry name" value="CHEMOTAXIS PROTEIN CHEA"/>
    <property type="match status" value="1"/>
</dbReference>
<protein>
    <recommendedName>
        <fullName evidence="3">Chemotaxis protein CheA</fullName>
        <ecNumber evidence="2">2.7.13.3</ecNumber>
    </recommendedName>
</protein>
<evidence type="ECO:0000256" key="3">
    <source>
        <dbReference type="ARBA" id="ARBA00021495"/>
    </source>
</evidence>
<dbReference type="PROSITE" id="PS50110">
    <property type="entry name" value="RESPONSE_REGULATORY"/>
    <property type="match status" value="1"/>
</dbReference>
<keyword evidence="5" id="KW-0808">Transferase</keyword>
<feature type="domain" description="HPt" evidence="15">
    <location>
        <begin position="5"/>
        <end position="112"/>
    </location>
</feature>
<keyword evidence="4 10" id="KW-0597">Phosphoprotein</keyword>
<sequence>MPSKNDELLKRLLVTFRIEADTHLQAMSSGLLALEKIPAGEQYTGTIETVFREAHSLKGAARAVNLTQIESVCQSLEDVFAALKNKHLAISPPLVDLLLQVIDALAGLLAADGSVAGNQKPLVESLRRQLDAALRGSLADSAAPPDAPPPVPVNAPTESGTGAGMHTPTPPPSLASATVRVSATKLDAVMRQVEELLLPRLAVSQHAKELNEAIAILAGWKKQRLQIQPALQVVDREFERNIRHGAISQGKSELPKLLKYLDAEQLPMKMLEDQLARLQRAAERDQRMLAGMTDGLRQNVKEMQLLPFSSLLGIFPRFSRELAREQGKSVELVIKGGEIEIDRHILEEMKDPLIHLVRNCIDHGIGQPAARSAKGKRPQGTITLACSQKDSGAAEVLVADDGAGIDIAMIKAAACKLGVISAEDAERLAEPESVALAFQSGVTTSPIITDISGRGLGLAIVREKIECLGGSVTVKSEPGAGTAFHISLPLMLANFRGVLVRAGGQFFVIPSTSIERAVRIISKEVQTVENRETILVDEQPVSLVRLSDVLELARHVAAVEPERPSQALVLSSGSVRVAFLVEEILGEQEVLVKALMRPLVRVRNVAGASVLGTGRVAPVLNVPDLLKSAVRRPAAAPGSPHRLPDKKLEGAQELSILVVEDSITSRILLKTILESAGYRVSTAVDGVDGYTTLKTGTFDLVVSDIEMPRMDGFDLTLKIRADKQLAALPVVLVTALESREQRERGIDAGANAYIVKSGFDQSNLLEIVQRLIHIPS</sequence>
<evidence type="ECO:0000256" key="9">
    <source>
        <dbReference type="PROSITE-ProRule" id="PRU00110"/>
    </source>
</evidence>
<dbReference type="Gene3D" id="3.40.50.2300">
    <property type="match status" value="1"/>
</dbReference>
<dbReference type="Pfam" id="PF01584">
    <property type="entry name" value="CheW"/>
    <property type="match status" value="1"/>
</dbReference>
<dbReference type="SUPFAM" id="SSF47226">
    <property type="entry name" value="Histidine-containing phosphotransfer domain, HPT domain"/>
    <property type="match status" value="1"/>
</dbReference>
<keyword evidence="6 16" id="KW-0418">Kinase</keyword>
<feature type="region of interest" description="Disordered" evidence="11">
    <location>
        <begin position="138"/>
        <end position="175"/>
    </location>
</feature>
<dbReference type="eggNOG" id="COG0643">
    <property type="taxonomic scope" value="Bacteria"/>
</dbReference>
<dbReference type="Pfam" id="PF00072">
    <property type="entry name" value="Response_reg"/>
    <property type="match status" value="1"/>
</dbReference>
<dbReference type="PROSITE" id="PS50851">
    <property type="entry name" value="CHEW"/>
    <property type="match status" value="1"/>
</dbReference>
<dbReference type="SMART" id="SM01231">
    <property type="entry name" value="H-kinase_dim"/>
    <property type="match status" value="1"/>
</dbReference>
<dbReference type="GO" id="GO:0005737">
    <property type="term" value="C:cytoplasm"/>
    <property type="evidence" value="ECO:0007669"/>
    <property type="project" value="InterPro"/>
</dbReference>
<dbReference type="Pfam" id="PF02518">
    <property type="entry name" value="HATPase_c"/>
    <property type="match status" value="1"/>
</dbReference>
<dbReference type="Gene3D" id="3.30.565.10">
    <property type="entry name" value="Histidine kinase-like ATPase, C-terminal domain"/>
    <property type="match status" value="1"/>
</dbReference>
<dbReference type="PANTHER" id="PTHR43395">
    <property type="entry name" value="SENSOR HISTIDINE KINASE CHEA"/>
    <property type="match status" value="1"/>
</dbReference>
<dbReference type="OrthoDB" id="9803176at2"/>
<dbReference type="CDD" id="cd00088">
    <property type="entry name" value="HPT"/>
    <property type="match status" value="1"/>
</dbReference>
<dbReference type="InterPro" id="IPR051315">
    <property type="entry name" value="Bact_Chemotaxis_CheA"/>
</dbReference>
<name>A0A1W6SNU4_9PROT</name>
<dbReference type="InterPro" id="IPR008207">
    <property type="entry name" value="Sig_transdc_His_kin_Hpt_dom"/>
</dbReference>
<dbReference type="InterPro" id="IPR002545">
    <property type="entry name" value="CheW-lke_dom"/>
</dbReference>
<evidence type="ECO:0000256" key="5">
    <source>
        <dbReference type="ARBA" id="ARBA00022679"/>
    </source>
</evidence>
<dbReference type="Gene3D" id="1.20.120.160">
    <property type="entry name" value="HPT domain"/>
    <property type="match status" value="1"/>
</dbReference>
<evidence type="ECO:0000256" key="7">
    <source>
        <dbReference type="ARBA" id="ARBA00023012"/>
    </source>
</evidence>
<evidence type="ECO:0000259" key="15">
    <source>
        <dbReference type="PROSITE" id="PS50894"/>
    </source>
</evidence>
<evidence type="ECO:0000259" key="13">
    <source>
        <dbReference type="PROSITE" id="PS50110"/>
    </source>
</evidence>
<gene>
    <name evidence="16" type="ORF">EBAPG3_006730</name>
</gene>
<proteinExistence type="predicted"/>
<feature type="domain" description="Response regulatory" evidence="13">
    <location>
        <begin position="655"/>
        <end position="771"/>
    </location>
</feature>
<dbReference type="InterPro" id="IPR011006">
    <property type="entry name" value="CheY-like_superfamily"/>
</dbReference>
<dbReference type="InterPro" id="IPR004105">
    <property type="entry name" value="CheA-like_dim"/>
</dbReference>
<keyword evidence="7" id="KW-0902">Two-component regulatory system</keyword>
<dbReference type="SUPFAM" id="SSF52172">
    <property type="entry name" value="CheY-like"/>
    <property type="match status" value="1"/>
</dbReference>
<dbReference type="InterPro" id="IPR036061">
    <property type="entry name" value="CheW-like_dom_sf"/>
</dbReference>
<keyword evidence="17" id="KW-1185">Reference proteome</keyword>
<evidence type="ECO:0000259" key="12">
    <source>
        <dbReference type="PROSITE" id="PS50109"/>
    </source>
</evidence>
<evidence type="ECO:0000256" key="4">
    <source>
        <dbReference type="ARBA" id="ARBA00022553"/>
    </source>
</evidence>
<evidence type="ECO:0000259" key="14">
    <source>
        <dbReference type="PROSITE" id="PS50851"/>
    </source>
</evidence>
<evidence type="ECO:0000256" key="1">
    <source>
        <dbReference type="ARBA" id="ARBA00000085"/>
    </source>
</evidence>
<evidence type="ECO:0000256" key="11">
    <source>
        <dbReference type="SAM" id="MobiDB-lite"/>
    </source>
</evidence>
<evidence type="ECO:0000256" key="10">
    <source>
        <dbReference type="PROSITE-ProRule" id="PRU00169"/>
    </source>
</evidence>
<evidence type="ECO:0000313" key="16">
    <source>
        <dbReference type="EMBL" id="ARO87489.1"/>
    </source>
</evidence>
<dbReference type="SMART" id="SM00448">
    <property type="entry name" value="REC"/>
    <property type="match status" value="1"/>
</dbReference>
<dbReference type="Pfam" id="PF01627">
    <property type="entry name" value="Hpt"/>
    <property type="match status" value="1"/>
</dbReference>
<dbReference type="FunFam" id="3.30.565.10:FF:000016">
    <property type="entry name" value="Chemotaxis protein CheA, putative"/>
    <property type="match status" value="1"/>
</dbReference>
<reference evidence="16 17" key="1">
    <citation type="journal article" date="2015" name="Int. J. Syst. Evol. Microbiol.">
        <title>Nitrosospira lacus sp. nov., a psychrotolerant, ammonia-oxidizing bacterium from sandy lake sediment.</title>
        <authorList>
            <person name="Urakawa H."/>
            <person name="Garcia J.C."/>
            <person name="Nielsen J.L."/>
            <person name="Le V.Q."/>
            <person name="Kozlowski J.A."/>
            <person name="Stein L.Y."/>
            <person name="Lim C.K."/>
            <person name="Pommerening-Roser A."/>
            <person name="Martens-Habbena W."/>
            <person name="Stahl D.A."/>
            <person name="Klotz M.G."/>
        </authorList>
    </citation>
    <scope>NUCLEOTIDE SEQUENCE [LARGE SCALE GENOMIC DNA]</scope>
    <source>
        <strain evidence="16 17">APG3</strain>
    </source>
</reference>
<dbReference type="EC" id="2.7.13.3" evidence="2"/>
<dbReference type="InterPro" id="IPR004358">
    <property type="entry name" value="Sig_transdc_His_kin-like_C"/>
</dbReference>
<feature type="domain" description="Histidine kinase" evidence="12">
    <location>
        <begin position="269"/>
        <end position="492"/>
    </location>
</feature>
<evidence type="ECO:0000256" key="2">
    <source>
        <dbReference type="ARBA" id="ARBA00012438"/>
    </source>
</evidence>
<dbReference type="Proteomes" id="UP000012179">
    <property type="component" value="Chromosome"/>
</dbReference>
<dbReference type="Gene3D" id="2.30.30.40">
    <property type="entry name" value="SH3 Domains"/>
    <property type="match status" value="1"/>
</dbReference>
<feature type="modified residue" description="4-aspartylphosphate" evidence="10">
    <location>
        <position position="704"/>
    </location>
</feature>
<comment type="catalytic activity">
    <reaction evidence="1">
        <text>ATP + protein L-histidine = ADP + protein N-phospho-L-histidine.</text>
        <dbReference type="EC" id="2.7.13.3"/>
    </reaction>
</comment>
<dbReference type="KEGG" id="nlc:EBAPG3_006730"/>
<dbReference type="GO" id="GO:0000155">
    <property type="term" value="F:phosphorelay sensor kinase activity"/>
    <property type="evidence" value="ECO:0007669"/>
    <property type="project" value="InterPro"/>
</dbReference>
<dbReference type="InterPro" id="IPR003594">
    <property type="entry name" value="HATPase_dom"/>
</dbReference>
<dbReference type="InterPro" id="IPR036890">
    <property type="entry name" value="HATPase_C_sf"/>
</dbReference>
<dbReference type="EMBL" id="CP021106">
    <property type="protein sequence ID" value="ARO87489.1"/>
    <property type="molecule type" value="Genomic_DNA"/>
</dbReference>
<dbReference type="eggNOG" id="COG0745">
    <property type="taxonomic scope" value="Bacteria"/>
</dbReference>
<accession>A0A1W6SNU4</accession>
<dbReference type="GO" id="GO:0006935">
    <property type="term" value="P:chemotaxis"/>
    <property type="evidence" value="ECO:0007669"/>
    <property type="project" value="InterPro"/>
</dbReference>
<evidence type="ECO:0000313" key="17">
    <source>
        <dbReference type="Proteomes" id="UP000012179"/>
    </source>
</evidence>
<dbReference type="SUPFAM" id="SSF50341">
    <property type="entry name" value="CheW-like"/>
    <property type="match status" value="1"/>
</dbReference>